<dbReference type="EMBL" id="JAELYA010000010">
    <property type="protein sequence ID" value="MBO3277945.1"/>
    <property type="molecule type" value="Genomic_DNA"/>
</dbReference>
<dbReference type="PANTHER" id="PTHR30212">
    <property type="entry name" value="PROTEIN YIIM"/>
    <property type="match status" value="1"/>
</dbReference>
<dbReference type="RefSeq" id="WP_208316332.1">
    <property type="nucleotide sequence ID" value="NZ_JAELYA010000010.1"/>
</dbReference>
<dbReference type="InterPro" id="IPR005163">
    <property type="entry name" value="Tri_helical_YiiM-like"/>
</dbReference>
<protein>
    <submittedName>
        <fullName evidence="2">MOSC domain-containing protein</fullName>
    </submittedName>
</protein>
<reference evidence="2 3" key="1">
    <citation type="submission" date="2020-12" db="EMBL/GenBank/DDBJ databases">
        <title>Pseudomonas schmalbachii sp. nov. isolated from millipede gut.</title>
        <authorList>
            <person name="Shelomi M."/>
        </authorList>
    </citation>
    <scope>NUCLEOTIDE SEQUENCE [LARGE SCALE GENOMIC DNA]</scope>
    <source>
        <strain evidence="2 3">Milli4</strain>
    </source>
</reference>
<dbReference type="PANTHER" id="PTHR30212:SF2">
    <property type="entry name" value="PROTEIN YIIM"/>
    <property type="match status" value="1"/>
</dbReference>
<dbReference type="Proteomes" id="UP000669060">
    <property type="component" value="Unassembled WGS sequence"/>
</dbReference>
<dbReference type="InterPro" id="IPR011037">
    <property type="entry name" value="Pyrv_Knase-like_insert_dom_sf"/>
</dbReference>
<dbReference type="InterPro" id="IPR005302">
    <property type="entry name" value="MoCF_Sase_C"/>
</dbReference>
<name>A0ABS3TWA8_9PSED</name>
<gene>
    <name evidence="2" type="ORF">JFY56_22240</name>
</gene>
<dbReference type="Pfam" id="PF03473">
    <property type="entry name" value="MOSC"/>
    <property type="match status" value="1"/>
</dbReference>
<accession>A0ABS3TWA8</accession>
<evidence type="ECO:0000313" key="2">
    <source>
        <dbReference type="EMBL" id="MBO3277945.1"/>
    </source>
</evidence>
<sequence length="237" mass="27089">MESIVIQGVFIGKVEEVWGGLLSGIDKLRMDQECWLGSDGLPGDEQADLRHHGGLDRALHHYPAEHYRHWCKQYPQQRWQQPAFGENLSTFGIREADVCIGDLFRWGDALLEVSQPRSPCYRLGVRWNLAELPRQVQEQGRCGWFYRVRRSGMVSANEPLELVQRHYPELSVARLLDWYFGTPLDRTGLRLMLACEALSLRWRKTAAKRLASGEVEDWTARLAGPQEFLRNGGAASA</sequence>
<keyword evidence="3" id="KW-1185">Reference proteome</keyword>
<feature type="domain" description="MOSC" evidence="1">
    <location>
        <begin position="28"/>
        <end position="163"/>
    </location>
</feature>
<comment type="caution">
    <text evidence="2">The sequence shown here is derived from an EMBL/GenBank/DDBJ whole genome shotgun (WGS) entry which is preliminary data.</text>
</comment>
<dbReference type="InterPro" id="IPR052353">
    <property type="entry name" value="Benzoxazolinone_Detox_Enz"/>
</dbReference>
<dbReference type="Gene3D" id="2.40.33.20">
    <property type="entry name" value="PK beta-barrel domain-like"/>
    <property type="match status" value="1"/>
</dbReference>
<dbReference type="SUPFAM" id="SSF50800">
    <property type="entry name" value="PK beta-barrel domain-like"/>
    <property type="match status" value="1"/>
</dbReference>
<dbReference type="PROSITE" id="PS51340">
    <property type="entry name" value="MOSC"/>
    <property type="match status" value="1"/>
</dbReference>
<dbReference type="Pfam" id="PF03475">
    <property type="entry name" value="YiiM_3-alpha"/>
    <property type="match status" value="1"/>
</dbReference>
<evidence type="ECO:0000259" key="1">
    <source>
        <dbReference type="PROSITE" id="PS51340"/>
    </source>
</evidence>
<evidence type="ECO:0000313" key="3">
    <source>
        <dbReference type="Proteomes" id="UP000669060"/>
    </source>
</evidence>
<proteinExistence type="predicted"/>
<organism evidence="2 3">
    <name type="scientific">Pseudomonas schmalbachii</name>
    <dbReference type="NCBI Taxonomy" id="2816993"/>
    <lineage>
        <taxon>Bacteria</taxon>
        <taxon>Pseudomonadati</taxon>
        <taxon>Pseudomonadota</taxon>
        <taxon>Gammaproteobacteria</taxon>
        <taxon>Pseudomonadales</taxon>
        <taxon>Pseudomonadaceae</taxon>
        <taxon>Pseudomonas</taxon>
    </lineage>
</organism>